<dbReference type="Proteomes" id="UP000594014">
    <property type="component" value="Chromosome"/>
</dbReference>
<name>A0ACD1ABZ1_9FIRM</name>
<proteinExistence type="predicted"/>
<dbReference type="EMBL" id="CP042469">
    <property type="protein sequence ID" value="QOX63977.1"/>
    <property type="molecule type" value="Genomic_DNA"/>
</dbReference>
<organism evidence="1 2">
    <name type="scientific">Anoxybacterium hadale</name>
    <dbReference type="NCBI Taxonomy" id="3408580"/>
    <lineage>
        <taxon>Bacteria</taxon>
        <taxon>Bacillati</taxon>
        <taxon>Bacillota</taxon>
        <taxon>Clostridia</taxon>
        <taxon>Peptostreptococcales</taxon>
        <taxon>Anaerovoracaceae</taxon>
        <taxon>Anoxybacterium</taxon>
    </lineage>
</organism>
<evidence type="ECO:0000313" key="1">
    <source>
        <dbReference type="EMBL" id="QOX63977.1"/>
    </source>
</evidence>
<gene>
    <name evidence="1" type="ORF">FRZ06_11845</name>
</gene>
<reference evidence="1" key="1">
    <citation type="submission" date="2019-08" db="EMBL/GenBank/DDBJ databases">
        <title>Genome sequence of Clostridiales bacterium MT110.</title>
        <authorList>
            <person name="Cao J."/>
        </authorList>
    </citation>
    <scope>NUCLEOTIDE SEQUENCE</scope>
    <source>
        <strain evidence="1">MT110</strain>
    </source>
</reference>
<accession>A0ACD1ABZ1</accession>
<sequence>MDLTQEYYQKKKALLNQCLRLSEDIASGLEQWENLESILLEREGILDQIKKLELETTEEAKRSLSQEKRRDLDQSIKLILDFDQDTIKAMRKEQEDIMSSLKANIQEQKTIQYGTSTQPTSGRLMNYGL</sequence>
<keyword evidence="2" id="KW-1185">Reference proteome</keyword>
<protein>
    <submittedName>
        <fullName evidence="1">Uncharacterized protein</fullName>
    </submittedName>
</protein>
<evidence type="ECO:0000313" key="2">
    <source>
        <dbReference type="Proteomes" id="UP000594014"/>
    </source>
</evidence>